<sequence>MAIVLFVTILSGCSGSEDSAPSFGVSSFSVVQDGSKLNVQYTTFGNVSGASLYSVSPTGEEIPLATLSNPSSISIESLNLQVGETVTLLLYAVSDDTLSAPSNAVSIIIQAYCNEPSNLRTEIGYLFWDSTIPEGAASYQVQYGTQGFSLGSGSIFTVNTPYTNNLTFQAGQYYDLYVRSFCSNAQEFSDWVGPHTYFSQSNQNVCTAPTNVGYSVVDNFFGEPVGAEFTWTDVGNSDNYEYNLVVNGQSPNASAIEQGTSPTITYLSLVQNTEYDFYVRTRCIDGTYTAWVGPLNVNIGN</sequence>
<keyword evidence="2" id="KW-1185">Reference proteome</keyword>
<evidence type="ECO:0000313" key="1">
    <source>
        <dbReference type="EMBL" id="OYQ46346.1"/>
    </source>
</evidence>
<proteinExistence type="predicted"/>
<evidence type="ECO:0000313" key="2">
    <source>
        <dbReference type="Proteomes" id="UP000216035"/>
    </source>
</evidence>
<organism evidence="1 2">
    <name type="scientific">Flavobacterium aurantiibacter</name>
    <dbReference type="NCBI Taxonomy" id="2023067"/>
    <lineage>
        <taxon>Bacteria</taxon>
        <taxon>Pseudomonadati</taxon>
        <taxon>Bacteroidota</taxon>
        <taxon>Flavobacteriia</taxon>
        <taxon>Flavobacteriales</taxon>
        <taxon>Flavobacteriaceae</taxon>
        <taxon>Flavobacterium</taxon>
    </lineage>
</organism>
<dbReference type="AlphaFoldDB" id="A0A255ZY24"/>
<evidence type="ECO:0008006" key="3">
    <source>
        <dbReference type="Google" id="ProtNLM"/>
    </source>
</evidence>
<dbReference type="EMBL" id="NOXX01000167">
    <property type="protein sequence ID" value="OYQ46346.1"/>
    <property type="molecule type" value="Genomic_DNA"/>
</dbReference>
<gene>
    <name evidence="1" type="ORF">CHX27_04680</name>
</gene>
<reference evidence="1 2" key="1">
    <citation type="submission" date="2017-07" db="EMBL/GenBank/DDBJ databases">
        <title>Flavobacterium cyanobacteriorum sp. nov., isolated from cyanobacterial aggregates in a eutrophic lake.</title>
        <authorList>
            <person name="Cai H."/>
        </authorList>
    </citation>
    <scope>NUCLEOTIDE SEQUENCE [LARGE SCALE GENOMIC DNA]</scope>
    <source>
        <strain evidence="1 2">TH167</strain>
    </source>
</reference>
<dbReference type="Proteomes" id="UP000216035">
    <property type="component" value="Unassembled WGS sequence"/>
</dbReference>
<accession>A0A255ZY24</accession>
<protein>
    <recommendedName>
        <fullName evidence="3">Fibronectin type-III domain-containing protein</fullName>
    </recommendedName>
</protein>
<name>A0A255ZY24_9FLAO</name>
<comment type="caution">
    <text evidence="1">The sequence shown here is derived from an EMBL/GenBank/DDBJ whole genome shotgun (WGS) entry which is preliminary data.</text>
</comment>